<dbReference type="InterPro" id="IPR043502">
    <property type="entry name" value="DNA/RNA_pol_sf"/>
</dbReference>
<keyword evidence="3" id="KW-0805">Transcription regulation</keyword>
<keyword evidence="4" id="KW-0238">DNA-binding</keyword>
<dbReference type="Pfam" id="PF01486">
    <property type="entry name" value="K-box"/>
    <property type="match status" value="1"/>
</dbReference>
<dbReference type="SUPFAM" id="SSF55455">
    <property type="entry name" value="SRF-like"/>
    <property type="match status" value="1"/>
</dbReference>
<dbReference type="Pfam" id="PF00319">
    <property type="entry name" value="SRF-TF"/>
    <property type="match status" value="1"/>
</dbReference>
<comment type="caution">
    <text evidence="9">The sequence shown here is derived from an EMBL/GenBank/DDBJ whole genome shotgun (WGS) entry which is preliminary data.</text>
</comment>
<dbReference type="Proteomes" id="UP000436088">
    <property type="component" value="Unassembled WGS sequence"/>
</dbReference>
<evidence type="ECO:0000256" key="2">
    <source>
        <dbReference type="ARBA" id="ARBA00022750"/>
    </source>
</evidence>
<feature type="domain" description="MADS-box" evidence="8">
    <location>
        <begin position="1"/>
        <end position="59"/>
    </location>
</feature>
<feature type="compositionally biased region" description="Basic and acidic residues" evidence="7">
    <location>
        <begin position="1110"/>
        <end position="1123"/>
    </location>
</feature>
<accession>A0A6A3AB31</accession>
<dbReference type="InterPro" id="IPR033896">
    <property type="entry name" value="MEF2-like_N"/>
</dbReference>
<protein>
    <recommendedName>
        <fullName evidence="8">MADS-box domain-containing protein</fullName>
    </recommendedName>
</protein>
<keyword evidence="5" id="KW-0804">Transcription</keyword>
<feature type="region of interest" description="Disordered" evidence="7">
    <location>
        <begin position="583"/>
        <end position="617"/>
    </location>
</feature>
<keyword evidence="2" id="KW-0064">Aspartyl protease</keyword>
<dbReference type="PANTHER" id="PTHR11439:SF467">
    <property type="entry name" value="INTEGRASE CATALYTIC DOMAIN-CONTAINING PROTEIN"/>
    <property type="match status" value="1"/>
</dbReference>
<feature type="region of interest" description="Disordered" evidence="7">
    <location>
        <begin position="1104"/>
        <end position="1123"/>
    </location>
</feature>
<proteinExistence type="predicted"/>
<keyword evidence="2" id="KW-0378">Hydrolase</keyword>
<dbReference type="GO" id="GO:0005634">
    <property type="term" value="C:nucleus"/>
    <property type="evidence" value="ECO:0007669"/>
    <property type="project" value="UniProtKB-SubCell"/>
</dbReference>
<dbReference type="PROSITE" id="PS00350">
    <property type="entry name" value="MADS_BOX_1"/>
    <property type="match status" value="1"/>
</dbReference>
<evidence type="ECO:0000256" key="4">
    <source>
        <dbReference type="ARBA" id="ARBA00023125"/>
    </source>
</evidence>
<sequence>MAREKIQIRKIDNNTARQVTFAKRRRGLFKKAEELAILCDADVALIIFSSTGKLFEYASLLDGLQHQHERVCSVLQFRIRLARVGVMAFGGPGNILGGSESLRPRKMFTNKRINIMLDEMNFLRWKQQVLLTVRSHRLERLLTDDLSSPPEKILDTDGNLVLNEEYDVFVEQDSAIASWLLSTISDHLFPQFVGAETAVKLNLKAFKQPLLNANVAYVQNNNQRKFNDRSANSQYTANERSSQQYSRGRTSFRGRGRARVQCQLCRKICHTVDRCWHRFDQSFSGVLANKQESLNAQTTGFENECYTCTNNGCTPVQSSSSLSSSSDKWVIDSGATHHVTPDSSKLNNGSDYSGPGKLVVGNGNNLDIYKIGSSFIQTSSRALYINNLLHVPDITKNLLSISKFARENGVFFEFHVSHCLVKDEKTRKVLLQGWETAGLYHFVADHTPCDNKSRSMIVNVATGINMYDLWHQRLGHLAHVPLISPSFDMPHTSEQNGVVERKHRHIIELALVLMAQASVPLRFWSYAVSASHIFECFSNTSWTLGSSDKISDTGQLTSQKLTVINGAHRVFARVDDCMNVTQHPQVNTQPSVGGSVQESDSRLMNQSAEDKDAGSMHSVTPELGVERAGDEQHISPENEIMSEQQELIHPDSNATSSSKVVPSHHMITRRKRGIFKPKVYLSMQNDDEEEEPHSIYDALKSDKWKTVVQEEYNALVKNNTWTLVRLPEGRFPVGCKWLFRIKRNTYGTLQSCSKEVCLRQVDINNAFLNQALYGLRQAPRNWYVKLKEHLILIGFEVSLADCSLFVMKREEYVVYALVYVDDIIVTGSLVCKVEEVVRLLEEKFSLKDLGQLSFFLGIEVKYVGDNIFLSQRKYIMELLDKVHMSNATPMPTPMVSSLKLTKEAGSPLIDPNEYRSLVGSMLYACHTRPDIAYNVSKLAQFMHAPCEQHLSAVKRVLRYLNGTLDYGLVLSRNELMFQLVAFADADWAGNMDDRRSISGSCLYLAGNLVVWNSKKQKTVSRSTTEAEYRSLADASSDATWKLKMEEAGSILDGLQHQHERHEGDIRKGPFALEEPGEAEQPCLELQPLVSHYVFLSVARRRQPVHADNGNSREKSSTERQMRGEELQGLNVEELQQLEKSLEVGLNRVMEKKVIGHRLSSLRVLQISEGRRQVAGDSENIFFEEGQSLESVTNVCTSNGNPHDYESSNTSLKLGLPYCGNRGGLVEINIVGNSDRNS</sequence>
<evidence type="ECO:0000313" key="9">
    <source>
        <dbReference type="EMBL" id="KAE8701143.1"/>
    </source>
</evidence>
<dbReference type="SMART" id="SM00432">
    <property type="entry name" value="MADS"/>
    <property type="match status" value="1"/>
</dbReference>
<evidence type="ECO:0000256" key="6">
    <source>
        <dbReference type="ARBA" id="ARBA00023242"/>
    </source>
</evidence>
<evidence type="ECO:0000313" key="10">
    <source>
        <dbReference type="Proteomes" id="UP000436088"/>
    </source>
</evidence>
<dbReference type="GO" id="GO:0000977">
    <property type="term" value="F:RNA polymerase II transcription regulatory region sequence-specific DNA binding"/>
    <property type="evidence" value="ECO:0007669"/>
    <property type="project" value="InterPro"/>
</dbReference>
<dbReference type="InterPro" id="IPR002100">
    <property type="entry name" value="TF_MADSbox"/>
</dbReference>
<evidence type="ECO:0000256" key="7">
    <source>
        <dbReference type="SAM" id="MobiDB-lite"/>
    </source>
</evidence>
<dbReference type="GO" id="GO:0004190">
    <property type="term" value="F:aspartic-type endopeptidase activity"/>
    <property type="evidence" value="ECO:0007669"/>
    <property type="project" value="UniProtKB-KW"/>
</dbReference>
<dbReference type="CDD" id="cd00265">
    <property type="entry name" value="MADS_MEF2_like"/>
    <property type="match status" value="1"/>
</dbReference>
<dbReference type="InterPro" id="IPR054722">
    <property type="entry name" value="PolX-like_BBD"/>
</dbReference>
<dbReference type="InterPro" id="IPR012337">
    <property type="entry name" value="RNaseH-like_sf"/>
</dbReference>
<keyword evidence="10" id="KW-1185">Reference proteome</keyword>
<evidence type="ECO:0000259" key="8">
    <source>
        <dbReference type="PROSITE" id="PS50066"/>
    </source>
</evidence>
<dbReference type="InterPro" id="IPR036879">
    <property type="entry name" value="TF_MADSbox_sf"/>
</dbReference>
<dbReference type="EMBL" id="VEPZ02001024">
    <property type="protein sequence ID" value="KAE8701143.1"/>
    <property type="molecule type" value="Genomic_DNA"/>
</dbReference>
<feature type="compositionally biased region" description="Polar residues" evidence="7">
    <location>
        <begin position="229"/>
        <end position="246"/>
    </location>
</feature>
<evidence type="ECO:0000256" key="5">
    <source>
        <dbReference type="ARBA" id="ARBA00023163"/>
    </source>
</evidence>
<comment type="subcellular location">
    <subcellularLocation>
        <location evidence="1">Nucleus</location>
    </subcellularLocation>
</comment>
<evidence type="ECO:0000256" key="1">
    <source>
        <dbReference type="ARBA" id="ARBA00004123"/>
    </source>
</evidence>
<dbReference type="InterPro" id="IPR002487">
    <property type="entry name" value="TF_Kbox"/>
</dbReference>
<dbReference type="Pfam" id="PF22936">
    <property type="entry name" value="Pol_BBD"/>
    <property type="match status" value="1"/>
</dbReference>
<gene>
    <name evidence="9" type="ORF">F3Y22_tig00110548pilonHSYRG00344</name>
</gene>
<dbReference type="AlphaFoldDB" id="A0A6A3AB31"/>
<dbReference type="Gene3D" id="3.40.1810.10">
    <property type="entry name" value="Transcription factor, MADS-box"/>
    <property type="match status" value="1"/>
</dbReference>
<keyword evidence="6" id="KW-0539">Nucleus</keyword>
<dbReference type="GO" id="GO:0046983">
    <property type="term" value="F:protein dimerization activity"/>
    <property type="evidence" value="ECO:0007669"/>
    <property type="project" value="InterPro"/>
</dbReference>
<evidence type="ECO:0000256" key="3">
    <source>
        <dbReference type="ARBA" id="ARBA00023015"/>
    </source>
</evidence>
<dbReference type="InterPro" id="IPR013103">
    <property type="entry name" value="RVT_2"/>
</dbReference>
<feature type="region of interest" description="Disordered" evidence="7">
    <location>
        <begin position="228"/>
        <end position="252"/>
    </location>
</feature>
<dbReference type="SUPFAM" id="SSF56672">
    <property type="entry name" value="DNA/RNA polymerases"/>
    <property type="match status" value="1"/>
</dbReference>
<reference evidence="9" key="1">
    <citation type="submission" date="2019-09" db="EMBL/GenBank/DDBJ databases">
        <title>Draft genome information of white flower Hibiscus syriacus.</title>
        <authorList>
            <person name="Kim Y.-M."/>
        </authorList>
    </citation>
    <scope>NUCLEOTIDE SEQUENCE [LARGE SCALE GENOMIC DNA]</scope>
    <source>
        <strain evidence="9">YM2019G1</strain>
    </source>
</reference>
<dbReference type="PROSITE" id="PS50066">
    <property type="entry name" value="MADS_BOX_2"/>
    <property type="match status" value="1"/>
</dbReference>
<dbReference type="PANTHER" id="PTHR11439">
    <property type="entry name" value="GAG-POL-RELATED RETROTRANSPOSON"/>
    <property type="match status" value="1"/>
</dbReference>
<dbReference type="CDD" id="cd09272">
    <property type="entry name" value="RNase_HI_RT_Ty1"/>
    <property type="match status" value="1"/>
</dbReference>
<feature type="compositionally biased region" description="Polar residues" evidence="7">
    <location>
        <begin position="583"/>
        <end position="607"/>
    </location>
</feature>
<organism evidence="9 10">
    <name type="scientific">Hibiscus syriacus</name>
    <name type="common">Rose of Sharon</name>
    <dbReference type="NCBI Taxonomy" id="106335"/>
    <lineage>
        <taxon>Eukaryota</taxon>
        <taxon>Viridiplantae</taxon>
        <taxon>Streptophyta</taxon>
        <taxon>Embryophyta</taxon>
        <taxon>Tracheophyta</taxon>
        <taxon>Spermatophyta</taxon>
        <taxon>Magnoliopsida</taxon>
        <taxon>eudicotyledons</taxon>
        <taxon>Gunneridae</taxon>
        <taxon>Pentapetalae</taxon>
        <taxon>rosids</taxon>
        <taxon>malvids</taxon>
        <taxon>Malvales</taxon>
        <taxon>Malvaceae</taxon>
        <taxon>Malvoideae</taxon>
        <taxon>Hibiscus</taxon>
    </lineage>
</organism>
<name>A0A6A3AB31_HIBSY</name>
<dbReference type="GO" id="GO:0003700">
    <property type="term" value="F:DNA-binding transcription factor activity"/>
    <property type="evidence" value="ECO:0007669"/>
    <property type="project" value="InterPro"/>
</dbReference>
<dbReference type="SUPFAM" id="SSF53098">
    <property type="entry name" value="Ribonuclease H-like"/>
    <property type="match status" value="1"/>
</dbReference>
<dbReference type="PRINTS" id="PR00404">
    <property type="entry name" value="MADSDOMAIN"/>
</dbReference>
<dbReference type="Pfam" id="PF07727">
    <property type="entry name" value="RVT_2"/>
    <property type="match status" value="1"/>
</dbReference>
<dbReference type="GO" id="GO:0045944">
    <property type="term" value="P:positive regulation of transcription by RNA polymerase II"/>
    <property type="evidence" value="ECO:0007669"/>
    <property type="project" value="InterPro"/>
</dbReference>
<keyword evidence="2" id="KW-0645">Protease</keyword>